<evidence type="ECO:0000259" key="9">
    <source>
        <dbReference type="Pfam" id="PF17767"/>
    </source>
</evidence>
<keyword evidence="5" id="KW-0436">Ligase</keyword>
<comment type="similarity">
    <text evidence="2">Belongs to the NAPRTase family.</text>
</comment>
<evidence type="ECO:0000256" key="6">
    <source>
        <dbReference type="ARBA" id="ARBA00022642"/>
    </source>
</evidence>
<dbReference type="GO" id="GO:0016757">
    <property type="term" value="F:glycosyltransferase activity"/>
    <property type="evidence" value="ECO:0007669"/>
    <property type="project" value="UniProtKB-KW"/>
</dbReference>
<dbReference type="OrthoDB" id="193380at2759"/>
<dbReference type="InterPro" id="IPR041525">
    <property type="entry name" value="N/Namide_PRibTrfase"/>
</dbReference>
<dbReference type="Proteomes" id="UP000002748">
    <property type="component" value="Unassembled WGS sequence"/>
</dbReference>
<evidence type="ECO:0000259" key="8">
    <source>
        <dbReference type="Pfam" id="PF04095"/>
    </source>
</evidence>
<evidence type="ECO:0000313" key="11">
    <source>
        <dbReference type="Proteomes" id="UP000002748"/>
    </source>
</evidence>
<dbReference type="GO" id="GO:0034355">
    <property type="term" value="P:NAD+ biosynthetic process via the salvage pathway"/>
    <property type="evidence" value="ECO:0007669"/>
    <property type="project" value="TreeGrafter"/>
</dbReference>
<sequence length="382" mass="42891">MSAQETKEVDTFSLPAEELDMPFSILDTDLYKLTTDLETLHLTQEERRRLAKTCPYFPESYLDFLQQLRLKPREQVKLTFLEKEDGMGEIECEIRGPWRDCILYEIPIMATNLAKEKALQLLNPPEGVTPIAFSEFGTRRRRSFYAHDVVMRGLVAGFEEYKANGGKGGVLSGTSNYGLAPSGTIAHEWIMAIGATYGYEHANARAMDMWEEVYPANAEHRPPLIMLTDTYTAGVFFADFIADPARALRWNALRQDSGDPYEFVRQAKAAWEAVCAKTGRPATEALAGKRVVFSDSLDVERAIKLQQGCDEIGLAAAFGIGTFFTNDFKRKSDPTQQSKALNMVIKLNQIDGKDCVKLSDDKGKHTGAKEEVERAQRELHLI</sequence>
<dbReference type="EMBL" id="ALBS01000178">
    <property type="protein sequence ID" value="EJT49144.1"/>
    <property type="molecule type" value="Genomic_DNA"/>
</dbReference>
<protein>
    <recommendedName>
        <fullName evidence="3">nicotinate phosphoribosyltransferase</fullName>
        <ecNumber evidence="3">6.3.4.21</ecNumber>
    </recommendedName>
</protein>
<comment type="caution">
    <text evidence="10">The sequence shown here is derived from an EMBL/GenBank/DDBJ whole genome shotgun (WGS) entry which is preliminary data.</text>
</comment>
<dbReference type="PANTHER" id="PTHR11098">
    <property type="entry name" value="NICOTINATE PHOSPHORIBOSYLTRANSFERASE"/>
    <property type="match status" value="1"/>
</dbReference>
<name>J6EWZ4_TRIAS</name>
<dbReference type="SUPFAM" id="SSF54675">
    <property type="entry name" value="Nicotinate/Quinolinate PRTase N-terminal domain-like"/>
    <property type="match status" value="1"/>
</dbReference>
<keyword evidence="10" id="KW-0808">Transferase</keyword>
<comment type="catalytic activity">
    <reaction evidence="7">
        <text>5-phospho-alpha-D-ribose 1-diphosphate + nicotinate + ATP + H2O = nicotinate beta-D-ribonucleotide + ADP + phosphate + diphosphate</text>
        <dbReference type="Rhea" id="RHEA:36163"/>
        <dbReference type="ChEBI" id="CHEBI:15377"/>
        <dbReference type="ChEBI" id="CHEBI:30616"/>
        <dbReference type="ChEBI" id="CHEBI:32544"/>
        <dbReference type="ChEBI" id="CHEBI:33019"/>
        <dbReference type="ChEBI" id="CHEBI:43474"/>
        <dbReference type="ChEBI" id="CHEBI:57502"/>
        <dbReference type="ChEBI" id="CHEBI:58017"/>
        <dbReference type="ChEBI" id="CHEBI:456216"/>
        <dbReference type="EC" id="6.3.4.21"/>
    </reaction>
</comment>
<feature type="domain" description="Nicotinate/nicotinamide phosphoribosyltransferase" evidence="8">
    <location>
        <begin position="132"/>
        <end position="378"/>
    </location>
</feature>
<dbReference type="UniPathway" id="UPA00253">
    <property type="reaction ID" value="UER00457"/>
</dbReference>
<dbReference type="AlphaFoldDB" id="J6EWZ4"/>
<evidence type="ECO:0000256" key="4">
    <source>
        <dbReference type="ARBA" id="ARBA00022553"/>
    </source>
</evidence>
<evidence type="ECO:0000256" key="5">
    <source>
        <dbReference type="ARBA" id="ARBA00022598"/>
    </source>
</evidence>
<keyword evidence="10" id="KW-0328">Glycosyltransferase</keyword>
<evidence type="ECO:0000313" key="10">
    <source>
        <dbReference type="EMBL" id="EJT49144.1"/>
    </source>
</evidence>
<dbReference type="KEGG" id="tasa:A1Q1_01793"/>
<dbReference type="GO" id="GO:0005829">
    <property type="term" value="C:cytosol"/>
    <property type="evidence" value="ECO:0007669"/>
    <property type="project" value="TreeGrafter"/>
</dbReference>
<reference evidence="10 11" key="1">
    <citation type="journal article" date="2012" name="Eukaryot. Cell">
        <title>Draft genome sequence of CBS 2479, the standard type strain of Trichosporon asahii.</title>
        <authorList>
            <person name="Yang R.Y."/>
            <person name="Li H.T."/>
            <person name="Zhu H."/>
            <person name="Zhou G.P."/>
            <person name="Wang M."/>
            <person name="Wang L."/>
        </authorList>
    </citation>
    <scope>NUCLEOTIDE SEQUENCE [LARGE SCALE GENOMIC DNA]</scope>
    <source>
        <strain evidence="11">ATCC 90039 / CBS 2479 / JCM 2466 / KCTC 7840 / NCYC 2677 / UAMH 7654</strain>
    </source>
</reference>
<dbReference type="HOGENOM" id="CLU_030991_0_0_1"/>
<evidence type="ECO:0000256" key="1">
    <source>
        <dbReference type="ARBA" id="ARBA00004952"/>
    </source>
</evidence>
<dbReference type="InterPro" id="IPR007229">
    <property type="entry name" value="Nic_PRibTrfase-Fam"/>
</dbReference>
<dbReference type="EC" id="6.3.4.21" evidence="3"/>
<dbReference type="InterPro" id="IPR036068">
    <property type="entry name" value="Nicotinate_pribotase-like_C"/>
</dbReference>
<dbReference type="PANTHER" id="PTHR11098:SF1">
    <property type="entry name" value="NICOTINATE PHOSPHORIBOSYLTRANSFERASE"/>
    <property type="match status" value="1"/>
</dbReference>
<dbReference type="GeneID" id="25985307"/>
<organism evidence="10 11">
    <name type="scientific">Trichosporon asahii var. asahii (strain ATCC 90039 / CBS 2479 / JCM 2466 / KCTC 7840 / NBRC 103889/ NCYC 2677 / UAMH 7654)</name>
    <name type="common">Yeast</name>
    <dbReference type="NCBI Taxonomy" id="1186058"/>
    <lineage>
        <taxon>Eukaryota</taxon>
        <taxon>Fungi</taxon>
        <taxon>Dikarya</taxon>
        <taxon>Basidiomycota</taxon>
        <taxon>Agaricomycotina</taxon>
        <taxon>Tremellomycetes</taxon>
        <taxon>Trichosporonales</taxon>
        <taxon>Trichosporonaceae</taxon>
        <taxon>Trichosporon</taxon>
    </lineage>
</organism>
<dbReference type="SUPFAM" id="SSF51690">
    <property type="entry name" value="Nicotinate/Quinolinate PRTase C-terminal domain-like"/>
    <property type="match status" value="1"/>
</dbReference>
<dbReference type="Pfam" id="PF04095">
    <property type="entry name" value="NAPRTase"/>
    <property type="match status" value="1"/>
</dbReference>
<gene>
    <name evidence="10" type="ORF">A1Q1_01793</name>
</gene>
<dbReference type="InterPro" id="IPR040727">
    <property type="entry name" value="NAPRTase_N"/>
</dbReference>
<evidence type="ECO:0000256" key="2">
    <source>
        <dbReference type="ARBA" id="ARBA00010897"/>
    </source>
</evidence>
<feature type="domain" description="Nicotinate phosphoribosyltransferase N-terminal" evidence="9">
    <location>
        <begin position="32"/>
        <end position="110"/>
    </location>
</feature>
<dbReference type="GO" id="GO:0004516">
    <property type="term" value="F:nicotinate phosphoribosyltransferase activity"/>
    <property type="evidence" value="ECO:0007669"/>
    <property type="project" value="UniProtKB-EC"/>
</dbReference>
<accession>J6EWZ4</accession>
<dbReference type="PIRSF" id="PIRSF000484">
    <property type="entry name" value="NAPRT"/>
    <property type="match status" value="1"/>
</dbReference>
<dbReference type="VEuPathDB" id="FungiDB:A1Q1_01793"/>
<keyword evidence="4" id="KW-0597">Phosphoprotein</keyword>
<comment type="pathway">
    <text evidence="1">Cofactor biosynthesis; NAD(+) biosynthesis; nicotinate D-ribonucleotide from nicotinate: step 1/1.</text>
</comment>
<dbReference type="Gene3D" id="3.20.140.10">
    <property type="entry name" value="nicotinate phosphoribosyltransferase"/>
    <property type="match status" value="1"/>
</dbReference>
<evidence type="ECO:0000256" key="3">
    <source>
        <dbReference type="ARBA" id="ARBA00013236"/>
    </source>
</evidence>
<dbReference type="RefSeq" id="XP_014180307.1">
    <property type="nucleotide sequence ID" value="XM_014324832.1"/>
</dbReference>
<keyword evidence="6" id="KW-0662">Pyridine nucleotide biosynthesis</keyword>
<dbReference type="Pfam" id="PF17767">
    <property type="entry name" value="NAPRTase_N"/>
    <property type="match status" value="1"/>
</dbReference>
<evidence type="ECO:0000256" key="7">
    <source>
        <dbReference type="ARBA" id="ARBA00048668"/>
    </source>
</evidence>
<proteinExistence type="inferred from homology"/>